<dbReference type="PANTHER" id="PTHR46631">
    <property type="entry name" value="60S RIBOSOMAL PROTEIN L18A-LIKE"/>
    <property type="match status" value="1"/>
</dbReference>
<reference evidence="2 3" key="1">
    <citation type="submission" date="2024-04" db="EMBL/GenBank/DDBJ databases">
        <authorList>
            <person name="Fracassetti M."/>
        </authorList>
    </citation>
    <scope>NUCLEOTIDE SEQUENCE [LARGE SCALE GENOMIC DNA]</scope>
</reference>
<feature type="transmembrane region" description="Helical" evidence="1">
    <location>
        <begin position="101"/>
        <end position="123"/>
    </location>
</feature>
<dbReference type="Proteomes" id="UP001497516">
    <property type="component" value="Chromosome 7"/>
</dbReference>
<feature type="transmembrane region" description="Helical" evidence="1">
    <location>
        <begin position="135"/>
        <end position="154"/>
    </location>
</feature>
<evidence type="ECO:0000256" key="1">
    <source>
        <dbReference type="SAM" id="Phobius"/>
    </source>
</evidence>
<dbReference type="AlphaFoldDB" id="A0AAV2FXN2"/>
<accession>A0AAV2FXN2</accession>
<evidence type="ECO:0008006" key="4">
    <source>
        <dbReference type="Google" id="ProtNLM"/>
    </source>
</evidence>
<evidence type="ECO:0000313" key="2">
    <source>
        <dbReference type="EMBL" id="CAL1403169.1"/>
    </source>
</evidence>
<dbReference type="PANTHER" id="PTHR46631:SF21">
    <property type="entry name" value="60S RIBOSOMAL PROTEIN L18A-LIKE PROTEIN"/>
    <property type="match status" value="1"/>
</dbReference>
<organism evidence="2 3">
    <name type="scientific">Linum trigynum</name>
    <dbReference type="NCBI Taxonomy" id="586398"/>
    <lineage>
        <taxon>Eukaryota</taxon>
        <taxon>Viridiplantae</taxon>
        <taxon>Streptophyta</taxon>
        <taxon>Embryophyta</taxon>
        <taxon>Tracheophyta</taxon>
        <taxon>Spermatophyta</taxon>
        <taxon>Magnoliopsida</taxon>
        <taxon>eudicotyledons</taxon>
        <taxon>Gunneridae</taxon>
        <taxon>Pentapetalae</taxon>
        <taxon>rosids</taxon>
        <taxon>fabids</taxon>
        <taxon>Malpighiales</taxon>
        <taxon>Linaceae</taxon>
        <taxon>Linum</taxon>
    </lineage>
</organism>
<keyword evidence="3" id="KW-1185">Reference proteome</keyword>
<dbReference type="EMBL" id="OZ034820">
    <property type="protein sequence ID" value="CAL1403169.1"/>
    <property type="molecule type" value="Genomic_DNA"/>
</dbReference>
<sequence>MTGEGEGRGLAAAGNPNNPLYYGTFQGVANYYPPSAPPPFTQQSQPAVGFVQPIAPLRGPVVNHPYYAHGYHAIDTGYVIAEGRPLIREFPLPCCGMGMGWFLFIVGFFFGGIPWYIGAFVLLFAQVDYREKPGYVACVIASVLAMTAVTLGVTKGANTW</sequence>
<evidence type="ECO:0000313" key="3">
    <source>
        <dbReference type="Proteomes" id="UP001497516"/>
    </source>
</evidence>
<dbReference type="InterPro" id="IPR044804">
    <property type="entry name" value="Ribosomal_eL20z-like"/>
</dbReference>
<proteinExistence type="predicted"/>
<keyword evidence="1" id="KW-1133">Transmembrane helix</keyword>
<gene>
    <name evidence="2" type="ORF">LTRI10_LOCUS43117</name>
</gene>
<protein>
    <recommendedName>
        <fullName evidence="4">60S ribosomal protein L18a-like protein</fullName>
    </recommendedName>
</protein>
<keyword evidence="1" id="KW-0812">Transmembrane</keyword>
<name>A0AAV2FXN2_9ROSI</name>
<keyword evidence="1" id="KW-0472">Membrane</keyword>